<gene>
    <name evidence="2" type="ORF">FVF58_42110</name>
</gene>
<reference evidence="2 3" key="1">
    <citation type="submission" date="2019-08" db="EMBL/GenBank/DDBJ databases">
        <title>Paraburkholderia sp. DCY113.</title>
        <authorList>
            <person name="Kang J."/>
        </authorList>
    </citation>
    <scope>NUCLEOTIDE SEQUENCE [LARGE SCALE GENOMIC DNA]</scope>
    <source>
        <strain evidence="2 3">DCY113</strain>
    </source>
</reference>
<protein>
    <submittedName>
        <fullName evidence="2">Cupin domain-containing protein</fullName>
    </submittedName>
</protein>
<dbReference type="Gene3D" id="2.60.120.10">
    <property type="entry name" value="Jelly Rolls"/>
    <property type="match status" value="1"/>
</dbReference>
<dbReference type="InterPro" id="IPR052535">
    <property type="entry name" value="Bacilysin_H2HPP_isomerase"/>
</dbReference>
<dbReference type="Pfam" id="PF07883">
    <property type="entry name" value="Cupin_2"/>
    <property type="match status" value="1"/>
</dbReference>
<name>A0A5B0G6Y0_9BURK</name>
<dbReference type="PANTHER" id="PTHR40112:SF1">
    <property type="entry name" value="H2HPP ISOMERASE"/>
    <property type="match status" value="1"/>
</dbReference>
<sequence length="129" mass="14935">MSKMYNWNQLPREEVREGVERCGFRGQDAILVMNWISPGMTVRPHSHKFEQIVVCIRGEFAYHVGEETFHMTAGSMLRVPPNTEHYVEPIGSEVALNLDIFSPVREDYLHLVEYQVNEFSGEIVRLPDV</sequence>
<dbReference type="Proteomes" id="UP000325273">
    <property type="component" value="Unassembled WGS sequence"/>
</dbReference>
<dbReference type="AlphaFoldDB" id="A0A5B0G6Y0"/>
<dbReference type="CDD" id="cd02238">
    <property type="entry name" value="cupin_KdgF"/>
    <property type="match status" value="1"/>
</dbReference>
<evidence type="ECO:0000313" key="2">
    <source>
        <dbReference type="EMBL" id="KAA0999137.1"/>
    </source>
</evidence>
<evidence type="ECO:0000259" key="1">
    <source>
        <dbReference type="Pfam" id="PF07883"/>
    </source>
</evidence>
<comment type="caution">
    <text evidence="2">The sequence shown here is derived from an EMBL/GenBank/DDBJ whole genome shotgun (WGS) entry which is preliminary data.</text>
</comment>
<feature type="domain" description="Cupin type-2" evidence="1">
    <location>
        <begin position="37"/>
        <end position="100"/>
    </location>
</feature>
<dbReference type="PANTHER" id="PTHR40112">
    <property type="entry name" value="H2HPP ISOMERASE"/>
    <property type="match status" value="1"/>
</dbReference>
<evidence type="ECO:0000313" key="3">
    <source>
        <dbReference type="Proteomes" id="UP000325273"/>
    </source>
</evidence>
<dbReference type="InterPro" id="IPR014710">
    <property type="entry name" value="RmlC-like_jellyroll"/>
</dbReference>
<proteinExistence type="predicted"/>
<dbReference type="RefSeq" id="WP_149675553.1">
    <property type="nucleotide sequence ID" value="NZ_VTUZ01000050.1"/>
</dbReference>
<dbReference type="InterPro" id="IPR013096">
    <property type="entry name" value="Cupin_2"/>
</dbReference>
<keyword evidence="3" id="KW-1185">Reference proteome</keyword>
<accession>A0A5B0G6Y0</accession>
<dbReference type="SUPFAM" id="SSF51182">
    <property type="entry name" value="RmlC-like cupins"/>
    <property type="match status" value="1"/>
</dbReference>
<dbReference type="InterPro" id="IPR011051">
    <property type="entry name" value="RmlC_Cupin_sf"/>
</dbReference>
<dbReference type="EMBL" id="VTUZ01000050">
    <property type="protein sequence ID" value="KAA0999137.1"/>
    <property type="molecule type" value="Genomic_DNA"/>
</dbReference>
<organism evidence="2 3">
    <name type="scientific">Paraburkholderia panacisoli</name>
    <dbReference type="NCBI Taxonomy" id="2603818"/>
    <lineage>
        <taxon>Bacteria</taxon>
        <taxon>Pseudomonadati</taxon>
        <taxon>Pseudomonadota</taxon>
        <taxon>Betaproteobacteria</taxon>
        <taxon>Burkholderiales</taxon>
        <taxon>Burkholderiaceae</taxon>
        <taxon>Paraburkholderia</taxon>
    </lineage>
</organism>